<accession>A0AA96VB16</accession>
<evidence type="ECO:0000313" key="3">
    <source>
        <dbReference type="Proteomes" id="UP001302662"/>
    </source>
</evidence>
<reference evidence="2 3" key="1">
    <citation type="submission" date="2023-07" db="EMBL/GenBank/DDBJ databases">
        <title>Closed genome sequence of Methanimicrococcus sp. Es2.</title>
        <authorList>
            <person name="Protasov E."/>
            <person name="Platt K."/>
            <person name="Reeh H."/>
            <person name="Poehlein A."/>
            <person name="Daniel R."/>
            <person name="Brune A."/>
        </authorList>
    </citation>
    <scope>NUCLEOTIDE SEQUENCE [LARGE SCALE GENOMIC DNA]</scope>
    <source>
        <strain evidence="2 3">Es2</strain>
    </source>
</reference>
<dbReference type="RefSeq" id="WP_316559144.1">
    <property type="nucleotide sequence ID" value="NZ_CP131062.1"/>
</dbReference>
<dbReference type="KEGG" id="mees:MmiEs2_13740"/>
<organism evidence="2 3">
    <name type="scientific">Methanimicrococcus stummii</name>
    <dbReference type="NCBI Taxonomy" id="3028294"/>
    <lineage>
        <taxon>Archaea</taxon>
        <taxon>Methanobacteriati</taxon>
        <taxon>Methanobacteriota</taxon>
        <taxon>Stenosarchaea group</taxon>
        <taxon>Methanomicrobia</taxon>
        <taxon>Methanosarcinales</taxon>
        <taxon>Methanosarcinaceae</taxon>
        <taxon>Methanimicrococcus</taxon>
    </lineage>
</organism>
<feature type="transmembrane region" description="Helical" evidence="1">
    <location>
        <begin position="39"/>
        <end position="62"/>
    </location>
</feature>
<dbReference type="GeneID" id="85197840"/>
<keyword evidence="1" id="KW-0472">Membrane</keyword>
<gene>
    <name evidence="2" type="ORF">MmiEs2_13740</name>
</gene>
<evidence type="ECO:0000313" key="2">
    <source>
        <dbReference type="EMBL" id="WNY29156.1"/>
    </source>
</evidence>
<dbReference type="Proteomes" id="UP001302662">
    <property type="component" value="Chromosome"/>
</dbReference>
<proteinExistence type="predicted"/>
<evidence type="ECO:0000256" key="1">
    <source>
        <dbReference type="SAM" id="Phobius"/>
    </source>
</evidence>
<keyword evidence="1" id="KW-0812">Transmembrane</keyword>
<protein>
    <submittedName>
        <fullName evidence="2">Uncharacterized protein</fullName>
    </submittedName>
</protein>
<name>A0AA96VB16_9EURY</name>
<keyword evidence="1" id="KW-1133">Transmembrane helix</keyword>
<dbReference type="AlphaFoldDB" id="A0AA96VB16"/>
<keyword evidence="3" id="KW-1185">Reference proteome</keyword>
<dbReference type="EMBL" id="CP131062">
    <property type="protein sequence ID" value="WNY29156.1"/>
    <property type="molecule type" value="Genomic_DNA"/>
</dbReference>
<sequence>MFQKSVNFVKSAKQFSNKSTKTLFQKTKEMFRDESGVSVIFGALLLLSILALFISLFLTAAIPAKIMAEESAENDRLLSDILKFSETNDSGSFSFHSNHSTIHVFESEKHGIYFSADISIPPETESFLKAGAFSGEFDSYRLSSGGLLFSCDYSQIPDCDYFLGDSSLLLIQDDGFSYLLPPVVNVYQNQGNILISLSGDLVRSTSSSVFGNLTTVNYKIIQTAEVYDFVSEIRIYYVPPESKSKLNPDSVFGEIETVQKEAFSEWLFQFEKKLNRDFPELKTELETESDFENLTLIISSETPFEIDITVHEIEYLLF</sequence>